<dbReference type="EMBL" id="FPBD01000026">
    <property type="protein sequence ID" value="SFU17575.1"/>
    <property type="molecule type" value="Genomic_DNA"/>
</dbReference>
<dbReference type="PANTHER" id="PTHR38340:SF1">
    <property type="entry name" value="S-LAYER PROTEIN"/>
    <property type="match status" value="1"/>
</dbReference>
<dbReference type="InterPro" id="IPR006644">
    <property type="entry name" value="Cadg"/>
</dbReference>
<dbReference type="NCBIfam" id="TIGR01643">
    <property type="entry name" value="YD_repeat_2x"/>
    <property type="match status" value="2"/>
</dbReference>
<reference evidence="5" key="1">
    <citation type="submission" date="2016-10" db="EMBL/GenBank/DDBJ databases">
        <authorList>
            <person name="Varghese N."/>
            <person name="Submissions S."/>
        </authorList>
    </citation>
    <scope>NUCLEOTIDE SEQUENCE [LARGE SCALE GENOMIC DNA]</scope>
    <source>
        <strain evidence="5">DSM 17465</strain>
    </source>
</reference>
<dbReference type="Proteomes" id="UP000183371">
    <property type="component" value="Unassembled WGS sequence"/>
</dbReference>
<dbReference type="PRINTS" id="PR00313">
    <property type="entry name" value="CABNDNGRPT"/>
</dbReference>
<feature type="non-terminal residue" evidence="4">
    <location>
        <position position="1"/>
    </location>
</feature>
<accession>A0A1I7E0Z9</accession>
<evidence type="ECO:0000313" key="4">
    <source>
        <dbReference type="EMBL" id="SFU17575.1"/>
    </source>
</evidence>
<dbReference type="Pfam" id="PF05345">
    <property type="entry name" value="He_PIG"/>
    <property type="match status" value="1"/>
</dbReference>
<dbReference type="GO" id="GO:0005576">
    <property type="term" value="C:extracellular region"/>
    <property type="evidence" value="ECO:0007669"/>
    <property type="project" value="UniProtKB-SubCell"/>
</dbReference>
<dbReference type="InterPro" id="IPR013783">
    <property type="entry name" value="Ig-like_fold"/>
</dbReference>
<keyword evidence="2" id="KW-0964">Secreted</keyword>
<evidence type="ECO:0000313" key="5">
    <source>
        <dbReference type="Proteomes" id="UP000183371"/>
    </source>
</evidence>
<dbReference type="RefSeq" id="WP_083417557.1">
    <property type="nucleotide sequence ID" value="NZ_FPBD01000026.1"/>
</dbReference>
<dbReference type="InterPro" id="IPR011049">
    <property type="entry name" value="Serralysin-like_metalloprot_C"/>
</dbReference>
<evidence type="ECO:0000259" key="3">
    <source>
        <dbReference type="SMART" id="SM00736"/>
    </source>
</evidence>
<sequence>TPVTSREYYDGLGRVWKSEQEVGSGKSVRELTGYNARGQVAWVKQLHEPGSEPQPVTYVYDALGRQTVINHGDGTSTHYAYKAGPEFRSVEVTDALGHKASTHFDAHGNEVRRIKVRDGQQLITRMEYDALNQLTKVTDPAGSVWSYIYDGLGNQVSATDPNLGTWSKEYDGANRIIKQTDNKGQVTTYSYDKAGRTKTRKIGDASSLPEPIMGTSANETLTGTSAADEIHGLAGNDKLYGHAGNDKLYGGEGNDTLYSGSGADLLDGGAGIDTANYSQSLNGIFINLGTGAASGGDADGDTLINVEYVHGSRHDDVIIGNDGNNGLYAGGGNDRLVGGKGDDTLNAYASGADILDGGEGTDTVRYYYASSGVTVNLVDPSQNTGDARGDTYISIERVMGTRDHADTLIGDAGNNRLYGYAGGDTLDGGPGVDIVDYASSPTGVSVNLTTGAVSGGHAEGDTISNFEIVMGSNHDDVLIGDEQNNALYGFKGNDRLEGKGGNDTLNAYHGGNAYLDGGAGIDVARYRWSKHALTINLADPSQNTGDAAGDTYVSIENATGSDAYGDSLTGDSGNNRLSGYGGNDTLNGAAGNDNLHGGKGNDTFVFEGISFGRDVIEDFAAGHGEGDVIKLKETFISSFSQLLDRSSQDGADTIISLSENSSIVLRKVQKSTLHSDDFVFINPQNNPPIKSNSIPDKSARERKDWSYTIPANIFTDPDGHPLSLTAELANGAALPSWLRFDGRRLSGKPPRGSHGELLIKVTASDGKASSSDTFKLTIIIGFGIGTFIGK</sequence>
<dbReference type="SUPFAM" id="SSF51120">
    <property type="entry name" value="beta-Roll"/>
    <property type="match status" value="4"/>
</dbReference>
<dbReference type="InterPro" id="IPR006530">
    <property type="entry name" value="YD"/>
</dbReference>
<evidence type="ECO:0000256" key="1">
    <source>
        <dbReference type="ARBA" id="ARBA00004613"/>
    </source>
</evidence>
<dbReference type="InterPro" id="IPR031325">
    <property type="entry name" value="RHS_repeat"/>
</dbReference>
<name>A0A1I7E0Z9_9HYPH</name>
<dbReference type="InterPro" id="IPR050557">
    <property type="entry name" value="RTX_toxin/Mannuronan_C5-epim"/>
</dbReference>
<dbReference type="Gene3D" id="2.180.10.10">
    <property type="entry name" value="RHS repeat-associated core"/>
    <property type="match status" value="1"/>
</dbReference>
<comment type="subcellular location">
    <subcellularLocation>
        <location evidence="1">Secreted</location>
    </subcellularLocation>
</comment>
<dbReference type="GO" id="GO:0016020">
    <property type="term" value="C:membrane"/>
    <property type="evidence" value="ECO:0007669"/>
    <property type="project" value="InterPro"/>
</dbReference>
<dbReference type="PROSITE" id="PS00330">
    <property type="entry name" value="HEMOLYSIN_CALCIUM"/>
    <property type="match status" value="3"/>
</dbReference>
<protein>
    <submittedName>
        <fullName evidence="4">Type I secretion C-terminal target domain (VC_A0849 subclass)</fullName>
    </submittedName>
</protein>
<dbReference type="InterPro" id="IPR001343">
    <property type="entry name" value="Hemolysn_Ca-bd"/>
</dbReference>
<proteinExistence type="predicted"/>
<dbReference type="SUPFAM" id="SSF49313">
    <property type="entry name" value="Cadherin-like"/>
    <property type="match status" value="1"/>
</dbReference>
<dbReference type="Pfam" id="PF00353">
    <property type="entry name" value="HemolysinCabind"/>
    <property type="match status" value="6"/>
</dbReference>
<evidence type="ECO:0000256" key="2">
    <source>
        <dbReference type="ARBA" id="ARBA00022525"/>
    </source>
</evidence>
<dbReference type="Gene3D" id="2.150.10.10">
    <property type="entry name" value="Serralysin-like metalloprotease, C-terminal"/>
    <property type="match status" value="5"/>
</dbReference>
<dbReference type="Gene3D" id="2.60.40.10">
    <property type="entry name" value="Immunoglobulins"/>
    <property type="match status" value="1"/>
</dbReference>
<dbReference type="InterPro" id="IPR018511">
    <property type="entry name" value="Hemolysin-typ_Ca-bd_CS"/>
</dbReference>
<keyword evidence="5" id="KW-1185">Reference proteome</keyword>
<gene>
    <name evidence="4" type="ORF">SAMN05444141_1261</name>
</gene>
<dbReference type="PANTHER" id="PTHR38340">
    <property type="entry name" value="S-LAYER PROTEIN"/>
    <property type="match status" value="1"/>
</dbReference>
<dbReference type="Pfam" id="PF05593">
    <property type="entry name" value="RHS_repeat"/>
    <property type="match status" value="2"/>
</dbReference>
<dbReference type="AlphaFoldDB" id="A0A1I7E0Z9"/>
<organism evidence="4 5">
    <name type="scientific">Pseudovibrio denitrificans</name>
    <dbReference type="NCBI Taxonomy" id="258256"/>
    <lineage>
        <taxon>Bacteria</taxon>
        <taxon>Pseudomonadati</taxon>
        <taxon>Pseudomonadota</taxon>
        <taxon>Alphaproteobacteria</taxon>
        <taxon>Hyphomicrobiales</taxon>
        <taxon>Stappiaceae</taxon>
        <taxon>Pseudovibrio</taxon>
    </lineage>
</organism>
<dbReference type="InterPro" id="IPR015919">
    <property type="entry name" value="Cadherin-like_sf"/>
</dbReference>
<dbReference type="GO" id="GO:0005509">
    <property type="term" value="F:calcium ion binding"/>
    <property type="evidence" value="ECO:0007669"/>
    <property type="project" value="InterPro"/>
</dbReference>
<feature type="domain" description="Dystroglycan-type cadherin-like" evidence="3">
    <location>
        <begin position="689"/>
        <end position="785"/>
    </location>
</feature>
<dbReference type="SMART" id="SM00736">
    <property type="entry name" value="CADG"/>
    <property type="match status" value="1"/>
</dbReference>